<dbReference type="InterPro" id="IPR015943">
    <property type="entry name" value="WD40/YVTN_repeat-like_dom_sf"/>
</dbReference>
<protein>
    <recommendedName>
        <fullName evidence="7">Tricorn protease homolog</fullName>
        <ecNumber evidence="7">3.4.21.-</ecNumber>
    </recommendedName>
</protein>
<evidence type="ECO:0000256" key="7">
    <source>
        <dbReference type="PIRNR" id="PIRNR036421"/>
    </source>
</evidence>
<comment type="function">
    <text evidence="7">Degrades oligopeptides.</text>
</comment>
<feature type="active site" description="Charge relay system" evidence="8">
    <location>
        <position position="1034"/>
    </location>
</feature>
<feature type="domain" description="Tail specific protease" evidence="12">
    <location>
        <begin position="839"/>
        <end position="1045"/>
    </location>
</feature>
<dbReference type="InterPro" id="IPR029045">
    <property type="entry name" value="ClpP/crotonase-like_dom_sf"/>
</dbReference>
<evidence type="ECO:0000256" key="4">
    <source>
        <dbReference type="ARBA" id="ARBA00022670"/>
    </source>
</evidence>
<dbReference type="Gene3D" id="2.120.10.60">
    <property type="entry name" value="Tricorn protease N-terminal domain"/>
    <property type="match status" value="1"/>
</dbReference>
<dbReference type="Proteomes" id="UP000288293">
    <property type="component" value="Unassembled WGS sequence"/>
</dbReference>
<reference evidence="13 14" key="1">
    <citation type="journal article" date="2011" name="Front. Microbiol.">
        <title>Genomic signatures of strain selection and enhancement in Bacillus atrophaeus var. globigii, a historical biowarfare simulant.</title>
        <authorList>
            <person name="Gibbons H.S."/>
            <person name="Broomall S.M."/>
            <person name="McNew L.A."/>
            <person name="Daligault H."/>
            <person name="Chapman C."/>
            <person name="Bruce D."/>
            <person name="Karavis M."/>
            <person name="Krepps M."/>
            <person name="McGregor P.A."/>
            <person name="Hong C."/>
            <person name="Park K.H."/>
            <person name="Akmal A."/>
            <person name="Feldman A."/>
            <person name="Lin J.S."/>
            <person name="Chang W.E."/>
            <person name="Higgs B.W."/>
            <person name="Demirev P."/>
            <person name="Lindquist J."/>
            <person name="Liem A."/>
            <person name="Fochler E."/>
            <person name="Read T.D."/>
            <person name="Tapia R."/>
            <person name="Johnson S."/>
            <person name="Bishop-Lilly K.A."/>
            <person name="Detter C."/>
            <person name="Han C."/>
            <person name="Sozhamannan S."/>
            <person name="Rosenzweig C.N."/>
            <person name="Skowronski E.W."/>
        </authorList>
    </citation>
    <scope>NUCLEOTIDE SEQUENCE [LARGE SCALE GENOMIC DNA]</scope>
    <source>
        <strain evidence="13 14">MLST1</strain>
    </source>
</reference>
<evidence type="ECO:0000256" key="3">
    <source>
        <dbReference type="ARBA" id="ARBA00022490"/>
    </source>
</evidence>
<dbReference type="Gene3D" id="3.90.226.10">
    <property type="entry name" value="2-enoyl-CoA Hydratase, Chain A, domain 1"/>
    <property type="match status" value="1"/>
</dbReference>
<dbReference type="Pfam" id="PF14684">
    <property type="entry name" value="Tricorn_C1"/>
    <property type="match status" value="1"/>
</dbReference>
<dbReference type="SUPFAM" id="SSF50969">
    <property type="entry name" value="YVTN repeat-like/Quinoprotein amine dehydrogenase"/>
    <property type="match status" value="1"/>
</dbReference>
<dbReference type="SUPFAM" id="SSF52096">
    <property type="entry name" value="ClpP/crotonase"/>
    <property type="match status" value="1"/>
</dbReference>
<comment type="caution">
    <text evidence="13">The sequence shown here is derived from an EMBL/GenBank/DDBJ whole genome shotgun (WGS) entry which is preliminary data.</text>
</comment>
<dbReference type="InterPro" id="IPR029414">
    <property type="entry name" value="Tricorn_PDZ"/>
</dbReference>
<feature type="signal peptide" evidence="10">
    <location>
        <begin position="1"/>
        <end position="22"/>
    </location>
</feature>
<keyword evidence="14" id="KW-1185">Reference proteome</keyword>
<dbReference type="InterPro" id="IPR005151">
    <property type="entry name" value="Tail-specific_protease"/>
</dbReference>
<keyword evidence="4 7" id="KW-0645">Protease</keyword>
<dbReference type="CDD" id="cd07562">
    <property type="entry name" value="Peptidase_S41_TRI"/>
    <property type="match status" value="1"/>
</dbReference>
<keyword evidence="10" id="KW-0732">Signal</keyword>
<comment type="subcellular location">
    <subcellularLocation>
        <location evidence="1 7">Cytoplasm</location>
    </subcellularLocation>
</comment>
<dbReference type="EC" id="3.4.21.-" evidence="7"/>
<dbReference type="Pfam" id="PF26549">
    <property type="entry name" value="Tricorn_N"/>
    <property type="match status" value="1"/>
</dbReference>
<feature type="site" description="Transition state stabilizer; via amide nitrogen" evidence="9">
    <location>
        <position position="977"/>
    </location>
</feature>
<dbReference type="InterPro" id="IPR011044">
    <property type="entry name" value="Quino_amine_DH_bsu"/>
</dbReference>
<evidence type="ECO:0000256" key="9">
    <source>
        <dbReference type="PIRSR" id="PIRSR036421-3"/>
    </source>
</evidence>
<feature type="active site" description="Charge relay system" evidence="8">
    <location>
        <position position="753"/>
    </location>
</feature>
<evidence type="ECO:0000259" key="12">
    <source>
        <dbReference type="SMART" id="SM00245"/>
    </source>
</evidence>
<evidence type="ECO:0000256" key="8">
    <source>
        <dbReference type="PIRSR" id="PIRSR036421-1"/>
    </source>
</evidence>
<proteinExistence type="inferred from homology"/>
<dbReference type="SMART" id="SM00228">
    <property type="entry name" value="PDZ"/>
    <property type="match status" value="1"/>
</dbReference>
<evidence type="ECO:0000256" key="10">
    <source>
        <dbReference type="SAM" id="SignalP"/>
    </source>
</evidence>
<dbReference type="PANTHER" id="PTHR43253:SF1">
    <property type="entry name" value="TRICORN PROTEASE HOMOLOG 2-RELATED"/>
    <property type="match status" value="1"/>
</dbReference>
<dbReference type="Gene3D" id="3.30.750.44">
    <property type="match status" value="1"/>
</dbReference>
<dbReference type="GO" id="GO:0008236">
    <property type="term" value="F:serine-type peptidase activity"/>
    <property type="evidence" value="ECO:0007669"/>
    <property type="project" value="UniProtKB-UniRule"/>
</dbReference>
<dbReference type="PANTHER" id="PTHR43253">
    <property type="entry name" value="TRICORN PROTEASE HOMOLOG 2-RELATED"/>
    <property type="match status" value="1"/>
</dbReference>
<dbReference type="GO" id="GO:0006508">
    <property type="term" value="P:proteolysis"/>
    <property type="evidence" value="ECO:0007669"/>
    <property type="project" value="UniProtKB-UniRule"/>
</dbReference>
<keyword evidence="3 7" id="KW-0963">Cytoplasm</keyword>
<dbReference type="InterPro" id="IPR001478">
    <property type="entry name" value="PDZ"/>
</dbReference>
<dbReference type="PIRSF" id="PIRSF036421">
    <property type="entry name" value="Tricorn_protease"/>
    <property type="match status" value="1"/>
</dbReference>
<accession>A0A432W3L0</accession>
<dbReference type="GO" id="GO:0005737">
    <property type="term" value="C:cytoplasm"/>
    <property type="evidence" value="ECO:0007669"/>
    <property type="project" value="UniProtKB-SubCell"/>
</dbReference>
<dbReference type="Pfam" id="PF26550">
    <property type="entry name" value="Tricorn_2nd"/>
    <property type="match status" value="1"/>
</dbReference>
<dbReference type="Gene3D" id="2.30.42.10">
    <property type="match status" value="1"/>
</dbReference>
<evidence type="ECO:0000313" key="13">
    <source>
        <dbReference type="EMBL" id="RUO23849.1"/>
    </source>
</evidence>
<dbReference type="InterPro" id="IPR036034">
    <property type="entry name" value="PDZ_sf"/>
</dbReference>
<feature type="active site" description="Nucleophile" evidence="8">
    <location>
        <position position="976"/>
    </location>
</feature>
<dbReference type="SMART" id="SM00245">
    <property type="entry name" value="TSPc"/>
    <property type="match status" value="1"/>
</dbReference>
<evidence type="ECO:0000256" key="5">
    <source>
        <dbReference type="ARBA" id="ARBA00022801"/>
    </source>
</evidence>
<evidence type="ECO:0000313" key="14">
    <source>
        <dbReference type="Proteomes" id="UP000288293"/>
    </source>
</evidence>
<dbReference type="InterPro" id="IPR028204">
    <property type="entry name" value="Tricorn_C1"/>
</dbReference>
<dbReference type="RefSeq" id="WP_126804269.1">
    <property type="nucleotide sequence ID" value="NZ_PIPL01000003.1"/>
</dbReference>
<dbReference type="Pfam" id="PF14685">
    <property type="entry name" value="PDZ_Tricorn"/>
    <property type="match status" value="1"/>
</dbReference>
<dbReference type="OrthoDB" id="9758793at2"/>
<evidence type="ECO:0000256" key="1">
    <source>
        <dbReference type="ARBA" id="ARBA00004496"/>
    </source>
</evidence>
<dbReference type="Gene3D" id="2.130.10.10">
    <property type="entry name" value="YVTN repeat-like/Quinoprotein amine dehydrogenase"/>
    <property type="match status" value="1"/>
</dbReference>
<dbReference type="SUPFAM" id="SSF50156">
    <property type="entry name" value="PDZ domain-like"/>
    <property type="match status" value="1"/>
</dbReference>
<comment type="similarity">
    <text evidence="2 7">Belongs to the peptidase S41B family.</text>
</comment>
<dbReference type="AlphaFoldDB" id="A0A432W3L0"/>
<name>A0A432W3L0_9GAMM</name>
<sequence length="1091" mass="122123">MKIMPYMAVAMMLLCVSSAIHASDNKVSNENPGYYRAPALHGEHIVFTAEGDLWKTSTSGGPAQRLTTHPADESYAAISPDGSQVAFVADYEGVPEAYVMPLMGGKPKRVSFENSRVRVQGWTASGAVLYSTDSAVGPANHWVLKTVDPDSLQVTDIPLADAIQGSMGSNDEMVFFARFGLQYTGDNTRIYRGGAMGELWSFRPGSDEEARLLTEQHIGSARQPMYWQEQLYFISDSDGTPNIWSMDTDGQNIQQVTEHTDWQVRSASIHGGRIAYQLGADIKLLDLATGESELLDIHLISDFSQRQERWLEEPLNYLTATHFSGDNERVTLTARSQIAIAGKAPRRLVQVSTPTGSRSRNAVLSHDGRWVYAINDHSGENEIWRFPADGSAEATQLTDNGSAFRWQLHLSPNGNYIAHDDKNGHLWLLNLSNGNNQRIASDGWGHRPYADISWSADSNLLAFTQSHKDGSRPQVILYSLADEQQQRITSGKYESFSPAFSPDGHWLYFLSNRNFNATPRSPWGDRNMGPFFDKRTQIFAVSLKSASCFPFEQPREVAHCDQEAAEESRSGRRAQLVDWDNIAQRLWQVPVSAHNFSALSVSNEHLYVMRRSATARSAQLRSIAIDAEKPDDKLFASDLQEYQLSRDAERIFLRTTDNQLVTVDAKAEAPSSLTDHTLDSAHWQLAFSPVEEWRQMFRDAWLMHRDFLFDNDMRGLDWAATRAKYEPLLQRLTDRHELDDLLAQMMGELNVLHSQVRGGDYPSAQEKPAAATLGATLEAEGNGVRITHMYRTDPELPEQASPLARPGVNAQVGDLITAVNGRPVSDLPTLNQLLRNQAGKQVRLDIRRGRSELQTVVEPVDVGRDHRLRYEDWVQHNREQVNQKSDNQFGYLHLYAMGANDMASFAREFYANIEQDGLIIDVRRNRGGNIDSWIIQRLLRQAWSFWEPNTHGAPYTNMQQAFRGHLIVLTDQLTYSDGETFSAGVKALQLGPLVGMRTTGAGVWLSGRNQLADGGLARVAETGQFAMDGRWVIEGYGVEPDVVVDNLPHATFNGYDAQLEKAIELLQRRLNNEPVPELRSQPVLAPVADDI</sequence>
<feature type="chain" id="PRO_5019425341" description="Tricorn protease homolog" evidence="10">
    <location>
        <begin position="23"/>
        <end position="1091"/>
    </location>
</feature>
<dbReference type="EMBL" id="PIPL01000003">
    <property type="protein sequence ID" value="RUO23849.1"/>
    <property type="molecule type" value="Genomic_DNA"/>
</dbReference>
<keyword evidence="5 7" id="KW-0378">Hydrolase</keyword>
<evidence type="ECO:0000256" key="2">
    <source>
        <dbReference type="ARBA" id="ARBA00008524"/>
    </source>
</evidence>
<keyword evidence="6 7" id="KW-0720">Serine protease</keyword>
<organism evidence="13 14">
    <name type="scientific">Aliidiomarina minuta</name>
    <dbReference type="NCBI Taxonomy" id="880057"/>
    <lineage>
        <taxon>Bacteria</taxon>
        <taxon>Pseudomonadati</taxon>
        <taxon>Pseudomonadota</taxon>
        <taxon>Gammaproteobacteria</taxon>
        <taxon>Alteromonadales</taxon>
        <taxon>Idiomarinaceae</taxon>
        <taxon>Aliidiomarina</taxon>
    </lineage>
</organism>
<dbReference type="Pfam" id="PF03572">
    <property type="entry name" value="Peptidase_S41"/>
    <property type="match status" value="1"/>
</dbReference>
<evidence type="ECO:0000256" key="6">
    <source>
        <dbReference type="ARBA" id="ARBA00022825"/>
    </source>
</evidence>
<evidence type="ECO:0000259" key="11">
    <source>
        <dbReference type="SMART" id="SM00228"/>
    </source>
</evidence>
<dbReference type="InterPro" id="IPR012393">
    <property type="entry name" value="Tricorn_protease"/>
</dbReference>
<dbReference type="SUPFAM" id="SSF82171">
    <property type="entry name" value="DPP6 N-terminal domain-like"/>
    <property type="match status" value="1"/>
</dbReference>
<feature type="domain" description="PDZ" evidence="11">
    <location>
        <begin position="771"/>
        <end position="850"/>
    </location>
</feature>
<gene>
    <name evidence="13" type="ORF">CWE09_11900</name>
</gene>